<proteinExistence type="inferred from homology"/>
<dbReference type="GO" id="GO:0006508">
    <property type="term" value="P:proteolysis"/>
    <property type="evidence" value="ECO:0007669"/>
    <property type="project" value="UniProtKB-KW"/>
</dbReference>
<keyword evidence="4 6" id="KW-0720">Serine protease</keyword>
<evidence type="ECO:0000313" key="8">
    <source>
        <dbReference type="EMBL" id="KAJ6222275.1"/>
    </source>
</evidence>
<dbReference type="InterPro" id="IPR043504">
    <property type="entry name" value="Peptidase_S1_PA_chymotrypsin"/>
</dbReference>
<dbReference type="PROSITE" id="PS00134">
    <property type="entry name" value="TRYPSIN_HIS"/>
    <property type="match status" value="1"/>
</dbReference>
<dbReference type="AlphaFoldDB" id="A0A9Q0MES2"/>
<dbReference type="CDD" id="cd00190">
    <property type="entry name" value="Tryp_SPc"/>
    <property type="match status" value="1"/>
</dbReference>
<dbReference type="Proteomes" id="UP001142055">
    <property type="component" value="Chromosome 1"/>
</dbReference>
<dbReference type="PRINTS" id="PR00722">
    <property type="entry name" value="CHYMOTRYPSIN"/>
</dbReference>
<keyword evidence="5" id="KW-1015">Disulfide bond</keyword>
<dbReference type="InterPro" id="IPR018114">
    <property type="entry name" value="TRYPSIN_HIS"/>
</dbReference>
<dbReference type="GO" id="GO:0004252">
    <property type="term" value="F:serine-type endopeptidase activity"/>
    <property type="evidence" value="ECO:0007669"/>
    <property type="project" value="InterPro"/>
</dbReference>
<dbReference type="SMART" id="SM00020">
    <property type="entry name" value="Tryp_SPc"/>
    <property type="match status" value="1"/>
</dbReference>
<keyword evidence="9" id="KW-1185">Reference proteome</keyword>
<keyword evidence="3 6" id="KW-0378">Hydrolase</keyword>
<evidence type="ECO:0000313" key="9">
    <source>
        <dbReference type="Proteomes" id="UP001142055"/>
    </source>
</evidence>
<gene>
    <name evidence="8" type="ORF">RDWZM_000820</name>
</gene>
<evidence type="ECO:0000256" key="3">
    <source>
        <dbReference type="ARBA" id="ARBA00022801"/>
    </source>
</evidence>
<reference evidence="8" key="1">
    <citation type="submission" date="2022-12" db="EMBL/GenBank/DDBJ databases">
        <title>Genome assemblies of Blomia tropicalis.</title>
        <authorList>
            <person name="Cui Y."/>
        </authorList>
    </citation>
    <scope>NUCLEOTIDE SEQUENCE</scope>
    <source>
        <tissue evidence="8">Adult mites</tissue>
    </source>
</reference>
<evidence type="ECO:0000256" key="1">
    <source>
        <dbReference type="ARBA" id="ARBA00007664"/>
    </source>
</evidence>
<dbReference type="SUPFAM" id="SSF50494">
    <property type="entry name" value="Trypsin-like serine proteases"/>
    <property type="match status" value="1"/>
</dbReference>
<dbReference type="PROSITE" id="PS50240">
    <property type="entry name" value="TRYPSIN_DOM"/>
    <property type="match status" value="1"/>
</dbReference>
<dbReference type="InterPro" id="IPR033116">
    <property type="entry name" value="TRYPSIN_SER"/>
</dbReference>
<evidence type="ECO:0000256" key="2">
    <source>
        <dbReference type="ARBA" id="ARBA00022670"/>
    </source>
</evidence>
<dbReference type="InterPro" id="IPR001314">
    <property type="entry name" value="Peptidase_S1A"/>
</dbReference>
<evidence type="ECO:0000259" key="7">
    <source>
        <dbReference type="PROSITE" id="PS50240"/>
    </source>
</evidence>
<dbReference type="Gene3D" id="2.40.10.10">
    <property type="entry name" value="Trypsin-like serine proteases"/>
    <property type="match status" value="1"/>
</dbReference>
<dbReference type="PANTHER" id="PTHR24276">
    <property type="entry name" value="POLYSERASE-RELATED"/>
    <property type="match status" value="1"/>
</dbReference>
<dbReference type="Pfam" id="PF00089">
    <property type="entry name" value="Trypsin"/>
    <property type="match status" value="1"/>
</dbReference>
<dbReference type="PROSITE" id="PS00135">
    <property type="entry name" value="TRYPSIN_SER"/>
    <property type="match status" value="1"/>
</dbReference>
<protein>
    <recommendedName>
        <fullName evidence="7">Peptidase S1 domain-containing protein</fullName>
    </recommendedName>
</protein>
<dbReference type="PANTHER" id="PTHR24276:SF91">
    <property type="entry name" value="AT26814P-RELATED"/>
    <property type="match status" value="1"/>
</dbReference>
<evidence type="ECO:0000256" key="5">
    <source>
        <dbReference type="ARBA" id="ARBA00023157"/>
    </source>
</evidence>
<dbReference type="EMBL" id="JAPWDV010000001">
    <property type="protein sequence ID" value="KAJ6222275.1"/>
    <property type="molecule type" value="Genomic_DNA"/>
</dbReference>
<accession>A0A9Q0MES2</accession>
<feature type="domain" description="Peptidase S1" evidence="7">
    <location>
        <begin position="23"/>
        <end position="260"/>
    </location>
</feature>
<name>A0A9Q0MES2_BLOTA</name>
<evidence type="ECO:0000256" key="4">
    <source>
        <dbReference type="ARBA" id="ARBA00022825"/>
    </source>
</evidence>
<dbReference type="InterPro" id="IPR050430">
    <property type="entry name" value="Peptidase_S1"/>
</dbReference>
<dbReference type="InterPro" id="IPR001254">
    <property type="entry name" value="Trypsin_dom"/>
</dbReference>
<comment type="similarity">
    <text evidence="1">Belongs to the peptidase S1 family.</text>
</comment>
<organism evidence="8 9">
    <name type="scientific">Blomia tropicalis</name>
    <name type="common">Mite</name>
    <dbReference type="NCBI Taxonomy" id="40697"/>
    <lineage>
        <taxon>Eukaryota</taxon>
        <taxon>Metazoa</taxon>
        <taxon>Ecdysozoa</taxon>
        <taxon>Arthropoda</taxon>
        <taxon>Chelicerata</taxon>
        <taxon>Arachnida</taxon>
        <taxon>Acari</taxon>
        <taxon>Acariformes</taxon>
        <taxon>Sarcoptiformes</taxon>
        <taxon>Astigmata</taxon>
        <taxon>Glycyphagoidea</taxon>
        <taxon>Echimyopodidae</taxon>
        <taxon>Blomia</taxon>
    </lineage>
</organism>
<comment type="caution">
    <text evidence="8">The sequence shown here is derived from an EMBL/GenBank/DDBJ whole genome shotgun (WGS) entry which is preliminary data.</text>
</comment>
<evidence type="ECO:0000256" key="6">
    <source>
        <dbReference type="RuleBase" id="RU363034"/>
    </source>
</evidence>
<dbReference type="InterPro" id="IPR009003">
    <property type="entry name" value="Peptidase_S1_PA"/>
</dbReference>
<sequence>MLFCGYIAKYNDDNILPGKMSRIINGEQVNNDEAKFTVQVLTNKGRQIRFCGGSLISSRAVLTATHCVYNYDTNTTYNRIAVLYGTRIYNISNYPSNRVVNVEVWPENIRVKGKFTYKDIAVLTLKNPIQPNNDIQYAVLHPNNIIGRYDVIAYGWGRTEIDGSHSERLLKIRLKTISNYECYKDFFKPFENPDSTILDLKIICAKAVNRSTTFGDSGGPLTLMDGNLVGIISCGKRKHDKPIYFTRIYSYLNFIRTAMQRAETFVP</sequence>
<keyword evidence="2 6" id="KW-0645">Protease</keyword>